<keyword evidence="6" id="KW-1185">Reference proteome</keyword>
<evidence type="ECO:0000256" key="1">
    <source>
        <dbReference type="ARBA" id="ARBA00010587"/>
    </source>
</evidence>
<keyword evidence="2" id="KW-0479">Metal-binding</keyword>
<evidence type="ECO:0000256" key="3">
    <source>
        <dbReference type="ARBA" id="ARBA00023004"/>
    </source>
</evidence>
<dbReference type="EMBL" id="PGTO01000001">
    <property type="protein sequence ID" value="RAU24001.1"/>
    <property type="molecule type" value="Genomic_DNA"/>
</dbReference>
<dbReference type="InterPro" id="IPR035938">
    <property type="entry name" value="Hemerythrin-like_sf"/>
</dbReference>
<dbReference type="InterPro" id="IPR050669">
    <property type="entry name" value="Hemerythrin"/>
</dbReference>
<organism evidence="5 6">
    <name type="scientific">Paramagnetospirillum kuznetsovii</name>
    <dbReference type="NCBI Taxonomy" id="2053833"/>
    <lineage>
        <taxon>Bacteria</taxon>
        <taxon>Pseudomonadati</taxon>
        <taxon>Pseudomonadota</taxon>
        <taxon>Alphaproteobacteria</taxon>
        <taxon>Rhodospirillales</taxon>
        <taxon>Magnetospirillaceae</taxon>
        <taxon>Paramagnetospirillum</taxon>
    </lineage>
</organism>
<reference evidence="5 6" key="1">
    <citation type="submission" date="2017-11" db="EMBL/GenBank/DDBJ databases">
        <title>Draft genome sequence of magnetotactic bacterium Magnetospirillum kuznetsovii LBB-42.</title>
        <authorList>
            <person name="Grouzdev D.S."/>
            <person name="Rysina M.S."/>
            <person name="Baslerov R.V."/>
            <person name="Koziaeva V."/>
        </authorList>
    </citation>
    <scope>NUCLEOTIDE SEQUENCE [LARGE SCALE GENOMIC DNA]</scope>
    <source>
        <strain evidence="5 6">LBB-42</strain>
    </source>
</reference>
<dbReference type="InterPro" id="IPR012827">
    <property type="entry name" value="Hemerythrin_metal-bd"/>
</dbReference>
<dbReference type="NCBIfam" id="NF033749">
    <property type="entry name" value="bact_hemeryth"/>
    <property type="match status" value="1"/>
</dbReference>
<evidence type="ECO:0000313" key="6">
    <source>
        <dbReference type="Proteomes" id="UP000251075"/>
    </source>
</evidence>
<dbReference type="GO" id="GO:0046872">
    <property type="term" value="F:metal ion binding"/>
    <property type="evidence" value="ECO:0007669"/>
    <property type="project" value="UniProtKB-KW"/>
</dbReference>
<evidence type="ECO:0000259" key="4">
    <source>
        <dbReference type="Pfam" id="PF01814"/>
    </source>
</evidence>
<dbReference type="Gene3D" id="1.20.120.50">
    <property type="entry name" value="Hemerythrin-like"/>
    <property type="match status" value="1"/>
</dbReference>
<dbReference type="CDD" id="cd12107">
    <property type="entry name" value="Hemerythrin"/>
    <property type="match status" value="1"/>
</dbReference>
<dbReference type="InterPro" id="IPR012312">
    <property type="entry name" value="Hemerythrin-like"/>
</dbReference>
<evidence type="ECO:0000313" key="5">
    <source>
        <dbReference type="EMBL" id="RAU24001.1"/>
    </source>
</evidence>
<dbReference type="AlphaFoldDB" id="A0A364P3X3"/>
<gene>
    <name evidence="5" type="ORF">CU669_01235</name>
</gene>
<keyword evidence="3" id="KW-0408">Iron</keyword>
<dbReference type="PANTHER" id="PTHR37164">
    <property type="entry name" value="BACTERIOHEMERYTHRIN"/>
    <property type="match status" value="1"/>
</dbReference>
<accession>A0A364P3X3</accession>
<comment type="similarity">
    <text evidence="1">Belongs to the hemerythrin family.</text>
</comment>
<dbReference type="NCBIfam" id="TIGR02481">
    <property type="entry name" value="hemeryth_dom"/>
    <property type="match status" value="1"/>
</dbReference>
<dbReference type="Proteomes" id="UP000251075">
    <property type="component" value="Unassembled WGS sequence"/>
</dbReference>
<sequence length="495" mass="57430">MISWRDAMSVGSPALDADHKKLIELLNLAEEWVSRESWPQVGAVITDLLVYVRDHFAREEAVQSAIKFPEAEAHKKHHEALAMKAKLLHDKFKTATSDDGRKTCGGVLIKVLNEWLIDHILKQDMKFKPLIPKKAPPPAPPAGSDLQMGLPQPTEAELAAERKARMDARNKDVEYDLPPNLAHLLKRIEYVVPQLPQPAKGFESFEKFVEAAICGRVDKVLVFFQRHNPELNLELPTFFLASPEFAEKFHQAIAKFIVPVIWESRQIRVLATSFAWAEEDTDSFWAHVTRPLEACILQGWTQGWDDLKLVETKKDGLKVFQVKDNTKALREMLAPSSASAYDIPKITNREIDTFKSLLDPTNDWWDYLERAWRICHDLYEQEKDPRIFQQKAREGAFRDNLLNAFTKFPPEWVDFMVLACHRVFPRITTGFLENFARNLGRSEAEREQHIPYTIRYLRQAREHPDILDRERYEENEWQAKLKELSDYLANRPKKE</sequence>
<evidence type="ECO:0000256" key="2">
    <source>
        <dbReference type="ARBA" id="ARBA00022723"/>
    </source>
</evidence>
<dbReference type="SUPFAM" id="SSF47188">
    <property type="entry name" value="Hemerythrin-like"/>
    <property type="match status" value="1"/>
</dbReference>
<protein>
    <recommendedName>
        <fullName evidence="4">Hemerythrin-like domain-containing protein</fullName>
    </recommendedName>
</protein>
<proteinExistence type="inferred from homology"/>
<dbReference type="PANTHER" id="PTHR37164:SF1">
    <property type="entry name" value="BACTERIOHEMERYTHRIN"/>
    <property type="match status" value="1"/>
</dbReference>
<feature type="domain" description="Hemerythrin-like" evidence="4">
    <location>
        <begin position="13"/>
        <end position="131"/>
    </location>
</feature>
<comment type="caution">
    <text evidence="5">The sequence shown here is derived from an EMBL/GenBank/DDBJ whole genome shotgun (WGS) entry which is preliminary data.</text>
</comment>
<dbReference type="OrthoDB" id="1836949at2"/>
<dbReference type="Pfam" id="PF01814">
    <property type="entry name" value="Hemerythrin"/>
    <property type="match status" value="1"/>
</dbReference>
<name>A0A364P3X3_9PROT</name>
<dbReference type="RefSeq" id="WP_112142234.1">
    <property type="nucleotide sequence ID" value="NZ_PGTO01000001.1"/>
</dbReference>